<proteinExistence type="predicted"/>
<protein>
    <submittedName>
        <fullName evidence="2">Uncharacterized protein</fullName>
    </submittedName>
</protein>
<dbReference type="EMBL" id="CP114040">
    <property type="protein sequence ID" value="WAS96363.1"/>
    <property type="molecule type" value="Genomic_DNA"/>
</dbReference>
<dbReference type="Proteomes" id="UP001164459">
    <property type="component" value="Chromosome"/>
</dbReference>
<evidence type="ECO:0000313" key="2">
    <source>
        <dbReference type="EMBL" id="WAS96363.1"/>
    </source>
</evidence>
<feature type="transmembrane region" description="Helical" evidence="1">
    <location>
        <begin position="111"/>
        <end position="134"/>
    </location>
</feature>
<name>A0ABY7HB61_9BACT</name>
<feature type="transmembrane region" description="Helical" evidence="1">
    <location>
        <begin position="54"/>
        <end position="74"/>
    </location>
</feature>
<keyword evidence="3" id="KW-1185">Reference proteome</keyword>
<feature type="transmembrane region" description="Helical" evidence="1">
    <location>
        <begin position="86"/>
        <end position="105"/>
    </location>
</feature>
<keyword evidence="1" id="KW-1133">Transmembrane helix</keyword>
<organism evidence="2 3">
    <name type="scientific">Nannocystis punicea</name>
    <dbReference type="NCBI Taxonomy" id="2995304"/>
    <lineage>
        <taxon>Bacteria</taxon>
        <taxon>Pseudomonadati</taxon>
        <taxon>Myxococcota</taxon>
        <taxon>Polyangia</taxon>
        <taxon>Nannocystales</taxon>
        <taxon>Nannocystaceae</taxon>
        <taxon>Nannocystis</taxon>
    </lineage>
</organism>
<reference evidence="2" key="1">
    <citation type="submission" date="2022-11" db="EMBL/GenBank/DDBJ databases">
        <title>Minimal conservation of predation-associated metabolite biosynthetic gene clusters underscores biosynthetic potential of Myxococcota including descriptions for ten novel species: Archangium lansinium sp. nov., Myxococcus landrumus sp. nov., Nannocystis bai.</title>
        <authorList>
            <person name="Ahearne A."/>
            <person name="Stevens C."/>
            <person name="Dowd S."/>
        </authorList>
    </citation>
    <scope>NUCLEOTIDE SEQUENCE</scope>
    <source>
        <strain evidence="2">Fl3</strain>
    </source>
</reference>
<dbReference type="RefSeq" id="WP_269038703.1">
    <property type="nucleotide sequence ID" value="NZ_CP114040.1"/>
</dbReference>
<evidence type="ECO:0000256" key="1">
    <source>
        <dbReference type="SAM" id="Phobius"/>
    </source>
</evidence>
<accession>A0ABY7HB61</accession>
<gene>
    <name evidence="2" type="ORF">O0S08_09400</name>
</gene>
<sequence>MSDAPSTRGWTRARYAALVGAWAATVILALRDAALDPHDPSRVGTAQYGHNSEGILGVVLPLTVVELAVALAILRPASYHAAWPRAAAAFLVFAAWSVVSLMATMHAGGVLALHALWVLALALGCLVATIWSLLARRRR</sequence>
<keyword evidence="1" id="KW-0472">Membrane</keyword>
<evidence type="ECO:0000313" key="3">
    <source>
        <dbReference type="Proteomes" id="UP001164459"/>
    </source>
</evidence>
<feature type="transmembrane region" description="Helical" evidence="1">
    <location>
        <begin position="15"/>
        <end position="34"/>
    </location>
</feature>
<keyword evidence="1" id="KW-0812">Transmembrane</keyword>